<gene>
    <name evidence="2" type="ORF">N6H18_05560</name>
</gene>
<feature type="domain" description="Transposase IS200-like" evidence="1">
    <location>
        <begin position="9"/>
        <end position="139"/>
    </location>
</feature>
<protein>
    <recommendedName>
        <fullName evidence="1">Transposase IS200-like domain-containing protein</fullName>
    </recommendedName>
</protein>
<proteinExistence type="predicted"/>
<name>A0ABY6CVJ6_9BACT</name>
<dbReference type="PANTHER" id="PTHR34322">
    <property type="entry name" value="TRANSPOSASE, Y1_TNP DOMAIN-CONTAINING"/>
    <property type="match status" value="1"/>
</dbReference>
<evidence type="ECO:0000313" key="3">
    <source>
        <dbReference type="Proteomes" id="UP001065174"/>
    </source>
</evidence>
<reference evidence="2" key="1">
    <citation type="submission" date="2022-09" db="EMBL/GenBank/DDBJ databases">
        <title>Comparative genomics and taxonomic characterization of three novel marine species of genus Reichenbachiella exhibiting antioxidant and polysaccharide degradation activities.</title>
        <authorList>
            <person name="Muhammad N."/>
            <person name="Lee Y.-J."/>
            <person name="Ko J."/>
            <person name="Kim S.-G."/>
        </authorList>
    </citation>
    <scope>NUCLEOTIDE SEQUENCE</scope>
    <source>
        <strain evidence="2">BKB1-1</strain>
    </source>
</reference>
<evidence type="ECO:0000259" key="1">
    <source>
        <dbReference type="SMART" id="SM01321"/>
    </source>
</evidence>
<dbReference type="PANTHER" id="PTHR34322:SF2">
    <property type="entry name" value="TRANSPOSASE IS200-LIKE DOMAIN-CONTAINING PROTEIN"/>
    <property type="match status" value="1"/>
</dbReference>
<dbReference type="InterPro" id="IPR036515">
    <property type="entry name" value="Transposase_17_sf"/>
</dbReference>
<accession>A0ABY6CVJ6</accession>
<organism evidence="2 3">
    <name type="scientific">Reichenbachiella agarivorans</name>
    <dbReference type="NCBI Taxonomy" id="2979464"/>
    <lineage>
        <taxon>Bacteria</taxon>
        <taxon>Pseudomonadati</taxon>
        <taxon>Bacteroidota</taxon>
        <taxon>Cytophagia</taxon>
        <taxon>Cytophagales</taxon>
        <taxon>Reichenbachiellaceae</taxon>
        <taxon>Reichenbachiella</taxon>
    </lineage>
</organism>
<keyword evidence="3" id="KW-1185">Reference proteome</keyword>
<dbReference type="SUPFAM" id="SSF143422">
    <property type="entry name" value="Transposase IS200-like"/>
    <property type="match status" value="1"/>
</dbReference>
<dbReference type="Proteomes" id="UP001065174">
    <property type="component" value="Chromosome"/>
</dbReference>
<sequence>MGIRHTQLHPEKYYHIYNRGVNKGKVFFDTESYHFFLRQYARYAHPFLETFAYCLLPNHFHLLTRVKSEQGIHQQIKADNDQPAYRHISDALSYWLKSYTQAINKKFKRTGALFERPFKRKLVEEEAYFSQLIAYIHLYPQIHGLFGNYKEYPHSSYKSHLTNMPSKLNRTEVLDWFGGLKQYHDFHESQADFSKIESLILE</sequence>
<dbReference type="InterPro" id="IPR002686">
    <property type="entry name" value="Transposase_17"/>
</dbReference>
<dbReference type="Gene3D" id="3.30.70.1290">
    <property type="entry name" value="Transposase IS200-like"/>
    <property type="match status" value="1"/>
</dbReference>
<dbReference type="EMBL" id="CP106679">
    <property type="protein sequence ID" value="UXP33418.1"/>
    <property type="molecule type" value="Genomic_DNA"/>
</dbReference>
<evidence type="ECO:0000313" key="2">
    <source>
        <dbReference type="EMBL" id="UXP33418.1"/>
    </source>
</evidence>
<dbReference type="SMART" id="SM01321">
    <property type="entry name" value="Y1_Tnp"/>
    <property type="match status" value="1"/>
</dbReference>
<dbReference type="RefSeq" id="WP_262310847.1">
    <property type="nucleotide sequence ID" value="NZ_CP106679.1"/>
</dbReference>